<evidence type="ECO:0000313" key="7">
    <source>
        <dbReference type="EMBL" id="TNV73180.1"/>
    </source>
</evidence>
<evidence type="ECO:0000313" key="8">
    <source>
        <dbReference type="Proteomes" id="UP000785679"/>
    </source>
</evidence>
<sequence length="493" mass="54967">MDHKENGKKPAFNAGANNTSESLLGKNNYINMTEDLRKSSNTYSNILQDQRHNSEMPSDMALSPKSRRNFADLMLSPVRFTQRKFRAGGTSGSIFSLVAATLGAGTLTFGYAIKENGIAWGTFLIVFGAAISYYTGMLLVHASNHTSRHRYEDIADALYGKKFARFTSIMNLLCLLAFIMSYIVYIKEAIPKIILIFAPTLDSFIVDPYWGQKFWGTIFSFCILFPMSLPRSINALRFSSAFGVLCSVYLCLAVTVIFWSDRGLVADPWENFKEAEYFVFSFNGLVTSMPLIIFAYMYQVNIPLIYKELERRNAKTMGKVLIRGSTAAIVLYAMVGIFCYMTFVKEPWVITQNIFEAPYGSNVAIIVGQFTLFFAVMTAAPLCVLPAKDTVEELFYKKEGLSTKVNALVTLALVSICFLLSISIDKIGDAITLAGATINPVIGFIIPVMFYWKVRSDLPATSYQKVISLSVAIIIIIVSIMSLGNFIYLKIKS</sequence>
<feature type="transmembrane region" description="Helical" evidence="5">
    <location>
        <begin position="241"/>
        <end position="259"/>
    </location>
</feature>
<comment type="caution">
    <text evidence="7">The sequence shown here is derived from an EMBL/GenBank/DDBJ whole genome shotgun (WGS) entry which is preliminary data.</text>
</comment>
<feature type="transmembrane region" description="Helical" evidence="5">
    <location>
        <begin position="118"/>
        <end position="142"/>
    </location>
</feature>
<dbReference type="PANTHER" id="PTHR22950:SF702">
    <property type="entry name" value="AMINO ACID TRANSPORTER PROTEIN"/>
    <property type="match status" value="1"/>
</dbReference>
<comment type="subcellular location">
    <subcellularLocation>
        <location evidence="1">Membrane</location>
        <topology evidence="1">Multi-pass membrane protein</topology>
    </subcellularLocation>
</comment>
<feature type="transmembrane region" description="Helical" evidence="5">
    <location>
        <begin position="209"/>
        <end position="229"/>
    </location>
</feature>
<protein>
    <recommendedName>
        <fullName evidence="6">Amino acid transporter transmembrane domain-containing protein</fullName>
    </recommendedName>
</protein>
<keyword evidence="3 5" id="KW-1133">Transmembrane helix</keyword>
<name>A0A8J8NF28_HALGN</name>
<keyword evidence="2 5" id="KW-0812">Transmembrane</keyword>
<keyword evidence="4 5" id="KW-0472">Membrane</keyword>
<dbReference type="GO" id="GO:0016020">
    <property type="term" value="C:membrane"/>
    <property type="evidence" value="ECO:0007669"/>
    <property type="project" value="UniProtKB-SubCell"/>
</dbReference>
<feature type="transmembrane region" description="Helical" evidence="5">
    <location>
        <begin position="320"/>
        <end position="343"/>
    </location>
</feature>
<organism evidence="7 8">
    <name type="scientific">Halteria grandinella</name>
    <dbReference type="NCBI Taxonomy" id="5974"/>
    <lineage>
        <taxon>Eukaryota</taxon>
        <taxon>Sar</taxon>
        <taxon>Alveolata</taxon>
        <taxon>Ciliophora</taxon>
        <taxon>Intramacronucleata</taxon>
        <taxon>Spirotrichea</taxon>
        <taxon>Stichotrichia</taxon>
        <taxon>Sporadotrichida</taxon>
        <taxon>Halteriidae</taxon>
        <taxon>Halteria</taxon>
    </lineage>
</organism>
<evidence type="ECO:0000256" key="3">
    <source>
        <dbReference type="ARBA" id="ARBA00022989"/>
    </source>
</evidence>
<dbReference type="Pfam" id="PF01490">
    <property type="entry name" value="Aa_trans"/>
    <property type="match status" value="1"/>
</dbReference>
<evidence type="ECO:0000259" key="6">
    <source>
        <dbReference type="Pfam" id="PF01490"/>
    </source>
</evidence>
<feature type="transmembrane region" description="Helical" evidence="5">
    <location>
        <begin position="466"/>
        <end position="488"/>
    </location>
</feature>
<feature type="transmembrane region" description="Helical" evidence="5">
    <location>
        <begin position="405"/>
        <end position="424"/>
    </location>
</feature>
<evidence type="ECO:0000256" key="1">
    <source>
        <dbReference type="ARBA" id="ARBA00004141"/>
    </source>
</evidence>
<reference evidence="7" key="1">
    <citation type="submission" date="2019-06" db="EMBL/GenBank/DDBJ databases">
        <authorList>
            <person name="Zheng W."/>
        </authorList>
    </citation>
    <scope>NUCLEOTIDE SEQUENCE</scope>
    <source>
        <strain evidence="7">QDHG01</strain>
    </source>
</reference>
<evidence type="ECO:0000256" key="2">
    <source>
        <dbReference type="ARBA" id="ARBA00022692"/>
    </source>
</evidence>
<dbReference type="EMBL" id="RRYP01019615">
    <property type="protein sequence ID" value="TNV73180.1"/>
    <property type="molecule type" value="Genomic_DNA"/>
</dbReference>
<evidence type="ECO:0000256" key="4">
    <source>
        <dbReference type="ARBA" id="ARBA00023136"/>
    </source>
</evidence>
<accession>A0A8J8NF28</accession>
<dbReference type="OrthoDB" id="290476at2759"/>
<dbReference type="InterPro" id="IPR013057">
    <property type="entry name" value="AA_transpt_TM"/>
</dbReference>
<dbReference type="PANTHER" id="PTHR22950">
    <property type="entry name" value="AMINO ACID TRANSPORTER"/>
    <property type="match status" value="1"/>
</dbReference>
<keyword evidence="8" id="KW-1185">Reference proteome</keyword>
<proteinExistence type="predicted"/>
<feature type="transmembrane region" description="Helical" evidence="5">
    <location>
        <begin position="430"/>
        <end position="454"/>
    </location>
</feature>
<dbReference type="GO" id="GO:0015179">
    <property type="term" value="F:L-amino acid transmembrane transporter activity"/>
    <property type="evidence" value="ECO:0007669"/>
    <property type="project" value="TreeGrafter"/>
</dbReference>
<feature type="domain" description="Amino acid transporter transmembrane" evidence="6">
    <location>
        <begin position="93"/>
        <end position="482"/>
    </location>
</feature>
<evidence type="ECO:0000256" key="5">
    <source>
        <dbReference type="SAM" id="Phobius"/>
    </source>
</evidence>
<feature type="transmembrane region" description="Helical" evidence="5">
    <location>
        <begin position="92"/>
        <end position="112"/>
    </location>
</feature>
<feature type="transmembrane region" description="Helical" evidence="5">
    <location>
        <begin position="363"/>
        <end position="385"/>
    </location>
</feature>
<feature type="transmembrane region" description="Helical" evidence="5">
    <location>
        <begin position="163"/>
        <end position="185"/>
    </location>
</feature>
<feature type="transmembrane region" description="Helical" evidence="5">
    <location>
        <begin position="279"/>
        <end position="299"/>
    </location>
</feature>
<dbReference type="AlphaFoldDB" id="A0A8J8NF28"/>
<dbReference type="Proteomes" id="UP000785679">
    <property type="component" value="Unassembled WGS sequence"/>
</dbReference>
<gene>
    <name evidence="7" type="ORF">FGO68_gene4882</name>
</gene>